<name>A0A9J7EMC5_SPOLT</name>
<dbReference type="AlphaFoldDB" id="A0A9J7EMC5"/>
<gene>
    <name evidence="3" type="primary">LOC111361221</name>
</gene>
<organism evidence="2 3">
    <name type="scientific">Spodoptera litura</name>
    <name type="common">Asian cotton leafworm</name>
    <dbReference type="NCBI Taxonomy" id="69820"/>
    <lineage>
        <taxon>Eukaryota</taxon>
        <taxon>Metazoa</taxon>
        <taxon>Ecdysozoa</taxon>
        <taxon>Arthropoda</taxon>
        <taxon>Hexapoda</taxon>
        <taxon>Insecta</taxon>
        <taxon>Pterygota</taxon>
        <taxon>Neoptera</taxon>
        <taxon>Endopterygota</taxon>
        <taxon>Lepidoptera</taxon>
        <taxon>Glossata</taxon>
        <taxon>Ditrysia</taxon>
        <taxon>Noctuoidea</taxon>
        <taxon>Noctuidae</taxon>
        <taxon>Amphipyrinae</taxon>
        <taxon>Spodoptera</taxon>
    </lineage>
</organism>
<dbReference type="GeneID" id="111361221"/>
<dbReference type="RefSeq" id="XP_022833361.1">
    <property type="nucleotide sequence ID" value="XM_022977593.1"/>
</dbReference>
<reference evidence="3" key="1">
    <citation type="submission" date="2025-08" db="UniProtKB">
        <authorList>
            <consortium name="RefSeq"/>
        </authorList>
    </citation>
    <scope>IDENTIFICATION</scope>
    <source>
        <strain evidence="3">Ishihara</strain>
        <tissue evidence="3">Whole body</tissue>
    </source>
</reference>
<sequence length="115" mass="13127">MAKLLFLIVVAVATVAFAEEKKYKCDYQFGDPTWNFTKEYYNVDHTLRRGSNHAETIIPLDEGYMISFVCVTIPGVNKATTEVSFSSLHHKISIDLTEKSIKDLPYHVLAKRHGY</sequence>
<feature type="signal peptide" evidence="1">
    <location>
        <begin position="1"/>
        <end position="18"/>
    </location>
</feature>
<evidence type="ECO:0000313" key="3">
    <source>
        <dbReference type="RefSeq" id="XP_022833361.1"/>
    </source>
</evidence>
<dbReference type="OrthoDB" id="7408318at2759"/>
<proteinExistence type="predicted"/>
<dbReference type="KEGG" id="sliu:111361221"/>
<feature type="chain" id="PRO_5039900695" evidence="1">
    <location>
        <begin position="19"/>
        <end position="115"/>
    </location>
</feature>
<dbReference type="Proteomes" id="UP000301870">
    <property type="component" value="Chromosome 3"/>
</dbReference>
<protein>
    <submittedName>
        <fullName evidence="3">Uncharacterized protein LOC111361221</fullName>
    </submittedName>
</protein>
<accession>A0A9J7EMC5</accession>
<evidence type="ECO:0000313" key="2">
    <source>
        <dbReference type="Proteomes" id="UP000301870"/>
    </source>
</evidence>
<evidence type="ECO:0000256" key="1">
    <source>
        <dbReference type="SAM" id="SignalP"/>
    </source>
</evidence>
<keyword evidence="1" id="KW-0732">Signal</keyword>
<keyword evidence="2" id="KW-1185">Reference proteome</keyword>